<keyword evidence="4" id="KW-1185">Reference proteome</keyword>
<proteinExistence type="predicted"/>
<evidence type="ECO:0000256" key="2">
    <source>
        <dbReference type="SAM" id="Phobius"/>
    </source>
</evidence>
<dbReference type="AlphaFoldDB" id="A0A330H7U1"/>
<dbReference type="Gene3D" id="1.25.40.10">
    <property type="entry name" value="Tetratricopeptide repeat domain"/>
    <property type="match status" value="1"/>
</dbReference>
<feature type="region of interest" description="Disordered" evidence="1">
    <location>
        <begin position="228"/>
        <end position="266"/>
    </location>
</feature>
<name>A0A330H7U1_9HYPH</name>
<gene>
    <name evidence="3" type="ORF">DPM33_32945</name>
</gene>
<dbReference type="OrthoDB" id="9848073at2"/>
<dbReference type="EMBL" id="QMBP01000027">
    <property type="protein sequence ID" value="RAZ83192.1"/>
    <property type="molecule type" value="Genomic_DNA"/>
</dbReference>
<feature type="transmembrane region" description="Helical" evidence="2">
    <location>
        <begin position="6"/>
        <end position="27"/>
    </location>
</feature>
<accession>A0A330H7U1</accession>
<comment type="caution">
    <text evidence="3">The sequence shown here is derived from an EMBL/GenBank/DDBJ whole genome shotgun (WGS) entry which is preliminary data.</text>
</comment>
<protein>
    <recommendedName>
        <fullName evidence="5">Tetratricopeptide repeat protein</fullName>
    </recommendedName>
</protein>
<sequence length="266" mass="29850">MDFSQAIPIAISVTSLGLSTVSLVVTYRQKNKQDKLATRKALTDTVAAIVSANIEMSKLIYAEGDKRKELVPLRRHVNTQRRYLANHGDLLVSEIPDLATEVDYSVLAGAFESSFNWDRAETLWHESVRASDHPGSRAMNRRGLAAFYYRLGRFQDGRNEFEASLGELIGDIDSARRLRAETYAMWSQWEADAGFIEEGRRRYEQALAEAHRMAGTVDRQDLLHQIQSGSGGSQIKLARPRSDGAQLSIRKSSKARKPTSRPNEPK</sequence>
<organism evidence="3 4">
    <name type="scientific">Mesorhizobium hawassense</name>
    <dbReference type="NCBI Taxonomy" id="1209954"/>
    <lineage>
        <taxon>Bacteria</taxon>
        <taxon>Pseudomonadati</taxon>
        <taxon>Pseudomonadota</taxon>
        <taxon>Alphaproteobacteria</taxon>
        <taxon>Hyphomicrobiales</taxon>
        <taxon>Phyllobacteriaceae</taxon>
        <taxon>Mesorhizobium</taxon>
    </lineage>
</organism>
<dbReference type="RefSeq" id="WP_112101528.1">
    <property type="nucleotide sequence ID" value="NZ_QMBP01000027.1"/>
</dbReference>
<keyword evidence="2" id="KW-1133">Transmembrane helix</keyword>
<dbReference type="Proteomes" id="UP000251558">
    <property type="component" value="Unassembled WGS sequence"/>
</dbReference>
<keyword evidence="2" id="KW-0812">Transmembrane</keyword>
<evidence type="ECO:0000256" key="1">
    <source>
        <dbReference type="SAM" id="MobiDB-lite"/>
    </source>
</evidence>
<evidence type="ECO:0000313" key="3">
    <source>
        <dbReference type="EMBL" id="RAZ83192.1"/>
    </source>
</evidence>
<reference evidence="3 4" key="1">
    <citation type="submission" date="2018-07" db="EMBL/GenBank/DDBJ databases">
        <title>Diversity of Mesorhizobium strains in Brazil.</title>
        <authorList>
            <person name="Helene L.C.F."/>
            <person name="Dall'Agnol R."/>
            <person name="Delamuta J.R.M."/>
            <person name="Hungria M."/>
        </authorList>
    </citation>
    <scope>NUCLEOTIDE SEQUENCE [LARGE SCALE GENOMIC DNA]</scope>
    <source>
        <strain evidence="3 4">AC99b</strain>
    </source>
</reference>
<dbReference type="InterPro" id="IPR011990">
    <property type="entry name" value="TPR-like_helical_dom_sf"/>
</dbReference>
<keyword evidence="2" id="KW-0472">Membrane</keyword>
<evidence type="ECO:0000313" key="4">
    <source>
        <dbReference type="Proteomes" id="UP000251558"/>
    </source>
</evidence>
<evidence type="ECO:0008006" key="5">
    <source>
        <dbReference type="Google" id="ProtNLM"/>
    </source>
</evidence>